<evidence type="ECO:0000313" key="2">
    <source>
        <dbReference type="EMBL" id="OXZ26379.1"/>
    </source>
</evidence>
<dbReference type="EMBL" id="NDYC01000048">
    <property type="protein sequence ID" value="OXZ26379.1"/>
    <property type="molecule type" value="Genomic_DNA"/>
</dbReference>
<accession>A0A233V1W2</accession>
<evidence type="ECO:0000256" key="1">
    <source>
        <dbReference type="SAM" id="Phobius"/>
    </source>
</evidence>
<reference evidence="3" key="1">
    <citation type="submission" date="2017-04" db="EMBL/GenBank/DDBJ databases">
        <title>Finegoldia magna isolated from orthopedic joint implant-associated infections.</title>
        <authorList>
            <person name="Bjorklund S."/>
            <person name="Bruggemann H."/>
            <person name="Jensen A."/>
            <person name="Hellmark B."/>
            <person name="Soderquist B."/>
        </authorList>
    </citation>
    <scope>NUCLEOTIDE SEQUENCE [LARGE SCALE GENOMIC DNA]</scope>
    <source>
        <strain evidence="3">CCUG 54800</strain>
    </source>
</reference>
<proteinExistence type="predicted"/>
<keyword evidence="1" id="KW-1133">Transmembrane helix</keyword>
<comment type="caution">
    <text evidence="2">The sequence shown here is derived from an EMBL/GenBank/DDBJ whole genome shotgun (WGS) entry which is preliminary data.</text>
</comment>
<feature type="transmembrane region" description="Helical" evidence="1">
    <location>
        <begin position="134"/>
        <end position="152"/>
    </location>
</feature>
<feature type="transmembrane region" description="Helical" evidence="1">
    <location>
        <begin position="195"/>
        <end position="213"/>
    </location>
</feature>
<feature type="transmembrane region" description="Helical" evidence="1">
    <location>
        <begin position="101"/>
        <end position="122"/>
    </location>
</feature>
<keyword evidence="1" id="KW-0472">Membrane</keyword>
<organism evidence="2 3">
    <name type="scientific">Finegoldia magna</name>
    <name type="common">Peptostreptococcus magnus</name>
    <dbReference type="NCBI Taxonomy" id="1260"/>
    <lineage>
        <taxon>Bacteria</taxon>
        <taxon>Bacillati</taxon>
        <taxon>Bacillota</taxon>
        <taxon>Tissierellia</taxon>
        <taxon>Tissierellales</taxon>
        <taxon>Peptoniphilaceae</taxon>
        <taxon>Finegoldia</taxon>
    </lineage>
</organism>
<sequence length="229" mass="26812">MTLIIGIIFTIIFYSLTAQSIKKHPGAYYLGMYAWTGLVVCYYNMGYYRYLPTWFNDYFMKIFARGIFATATFMIVMFLGTVTKHNDFSKKLMSIRGEMSIIGSLLVISHNIIFGVHYFPVLFTNPSSLPKRELIASIITIFLLLMLIPLFVTSFKSVRRKMNAKNWKKLQRMAYPFFIGIYVHVMVLYSNDWKAHISGVIIYTIIFASYVILRLRKSIYKKKKSQKQR</sequence>
<evidence type="ECO:0000313" key="3">
    <source>
        <dbReference type="Proteomes" id="UP000215413"/>
    </source>
</evidence>
<gene>
    <name evidence="2" type="ORF">B9N49_09090</name>
</gene>
<dbReference type="AlphaFoldDB" id="A0A233V1W2"/>
<keyword evidence="1" id="KW-0812">Transmembrane</keyword>
<feature type="transmembrane region" description="Helical" evidence="1">
    <location>
        <begin position="173"/>
        <end position="189"/>
    </location>
</feature>
<dbReference type="RefSeq" id="WP_094206442.1">
    <property type="nucleotide sequence ID" value="NZ_NDYC01000048.1"/>
</dbReference>
<protein>
    <submittedName>
        <fullName evidence="2">Uncharacterized protein</fullName>
    </submittedName>
</protein>
<name>A0A233V1W2_FINMA</name>
<feature type="transmembrane region" description="Helical" evidence="1">
    <location>
        <begin position="58"/>
        <end position="80"/>
    </location>
</feature>
<dbReference type="Proteomes" id="UP000215413">
    <property type="component" value="Unassembled WGS sequence"/>
</dbReference>